<dbReference type="STRING" id="1235795.C812_04059"/>
<dbReference type="Proteomes" id="UP000019598">
    <property type="component" value="Unassembled WGS sequence"/>
</dbReference>
<name>R9L4N3_9BACL</name>
<sequence>MIVLFLNVYPTLVRNTKYDLQLGFVQNQA</sequence>
<evidence type="ECO:0000313" key="1">
    <source>
        <dbReference type="EMBL" id="EOS53508.1"/>
    </source>
</evidence>
<reference evidence="1 2" key="1">
    <citation type="submission" date="2013-04" db="EMBL/GenBank/DDBJ databases">
        <title>The Genome Sequence of Paenibacillus barengoltzii G22.</title>
        <authorList>
            <consortium name="The Broad Institute Genomics Platform"/>
            <consortium name="The Broad Institute Genome Sequencing Center for Infectious Disease"/>
            <person name="Earl A."/>
            <person name="Xavier R."/>
            <person name="Elson C."/>
            <person name="Duck W."/>
            <person name="Walker B."/>
            <person name="Young S."/>
            <person name="Zeng Q."/>
            <person name="Gargeya S."/>
            <person name="Fitzgerald M."/>
            <person name="Haas B."/>
            <person name="Abouelleil A."/>
            <person name="Allen A.W."/>
            <person name="Alvarado L."/>
            <person name="Arachchi H.M."/>
            <person name="Berlin A.M."/>
            <person name="Chapman S.B."/>
            <person name="Gainer-Dewar J."/>
            <person name="Goldberg J."/>
            <person name="Griggs A."/>
            <person name="Gujja S."/>
            <person name="Hansen M."/>
            <person name="Howarth C."/>
            <person name="Imamovic A."/>
            <person name="Ireland A."/>
            <person name="Larimer J."/>
            <person name="McCowan C."/>
            <person name="Murphy C."/>
            <person name="Pearson M."/>
            <person name="Poon T.W."/>
            <person name="Priest M."/>
            <person name="Roberts A."/>
            <person name="Saif S."/>
            <person name="Shea T."/>
            <person name="Sisk P."/>
            <person name="Sykes S."/>
            <person name="Wortman J."/>
            <person name="Nusbaum C."/>
            <person name="Birren B."/>
        </authorList>
    </citation>
    <scope>NUCLEOTIDE SEQUENCE [LARGE SCALE GENOMIC DNA]</scope>
    <source>
        <strain evidence="1 2">G22</strain>
    </source>
</reference>
<organism evidence="1 2">
    <name type="scientific">Paenibacillus barengoltzii G22</name>
    <dbReference type="NCBI Taxonomy" id="1235795"/>
    <lineage>
        <taxon>Bacteria</taxon>
        <taxon>Bacillati</taxon>
        <taxon>Bacillota</taxon>
        <taxon>Bacilli</taxon>
        <taxon>Bacillales</taxon>
        <taxon>Paenibacillaceae</taxon>
        <taxon>Paenibacillus</taxon>
    </lineage>
</organism>
<proteinExistence type="predicted"/>
<accession>R9L4N3</accession>
<gene>
    <name evidence="1" type="ORF">C812_04059</name>
</gene>
<dbReference type="AlphaFoldDB" id="R9L4N3"/>
<protein>
    <submittedName>
        <fullName evidence="1">Uncharacterized protein</fullName>
    </submittedName>
</protein>
<dbReference type="EMBL" id="ASSZ01000037">
    <property type="protein sequence ID" value="EOS53508.1"/>
    <property type="molecule type" value="Genomic_DNA"/>
</dbReference>
<comment type="caution">
    <text evidence="1">The sequence shown here is derived from an EMBL/GenBank/DDBJ whole genome shotgun (WGS) entry which is preliminary data.</text>
</comment>
<evidence type="ECO:0000313" key="2">
    <source>
        <dbReference type="Proteomes" id="UP000019598"/>
    </source>
</evidence>
<dbReference type="HOGENOM" id="CLU_3409799_0_0_9"/>